<gene>
    <name evidence="1" type="ORF">L6452_00724</name>
</gene>
<comment type="caution">
    <text evidence="1">The sequence shown here is derived from an EMBL/GenBank/DDBJ whole genome shotgun (WGS) entry which is preliminary data.</text>
</comment>
<dbReference type="EMBL" id="CM042047">
    <property type="protein sequence ID" value="KAI3769615.1"/>
    <property type="molecule type" value="Genomic_DNA"/>
</dbReference>
<keyword evidence="2" id="KW-1185">Reference proteome</keyword>
<accession>A0ACB9FFI7</accession>
<evidence type="ECO:0000313" key="1">
    <source>
        <dbReference type="EMBL" id="KAI3769615.1"/>
    </source>
</evidence>
<protein>
    <submittedName>
        <fullName evidence="1">Uncharacterized protein</fullName>
    </submittedName>
</protein>
<dbReference type="Proteomes" id="UP001055879">
    <property type="component" value="Linkage Group LG01"/>
</dbReference>
<organism evidence="1 2">
    <name type="scientific">Arctium lappa</name>
    <name type="common">Greater burdock</name>
    <name type="synonym">Lappa major</name>
    <dbReference type="NCBI Taxonomy" id="4217"/>
    <lineage>
        <taxon>Eukaryota</taxon>
        <taxon>Viridiplantae</taxon>
        <taxon>Streptophyta</taxon>
        <taxon>Embryophyta</taxon>
        <taxon>Tracheophyta</taxon>
        <taxon>Spermatophyta</taxon>
        <taxon>Magnoliopsida</taxon>
        <taxon>eudicotyledons</taxon>
        <taxon>Gunneridae</taxon>
        <taxon>Pentapetalae</taxon>
        <taxon>asterids</taxon>
        <taxon>campanulids</taxon>
        <taxon>Asterales</taxon>
        <taxon>Asteraceae</taxon>
        <taxon>Carduoideae</taxon>
        <taxon>Cardueae</taxon>
        <taxon>Arctiinae</taxon>
        <taxon>Arctium</taxon>
    </lineage>
</organism>
<evidence type="ECO:0000313" key="2">
    <source>
        <dbReference type="Proteomes" id="UP001055879"/>
    </source>
</evidence>
<reference evidence="1 2" key="2">
    <citation type="journal article" date="2022" name="Mol. Ecol. Resour.">
        <title>The genomes of chicory, endive, great burdock and yacon provide insights into Asteraceae paleo-polyploidization history and plant inulin production.</title>
        <authorList>
            <person name="Fan W."/>
            <person name="Wang S."/>
            <person name="Wang H."/>
            <person name="Wang A."/>
            <person name="Jiang F."/>
            <person name="Liu H."/>
            <person name="Zhao H."/>
            <person name="Xu D."/>
            <person name="Zhang Y."/>
        </authorList>
    </citation>
    <scope>NUCLEOTIDE SEQUENCE [LARGE SCALE GENOMIC DNA]</scope>
    <source>
        <strain evidence="2">cv. Niubang</strain>
    </source>
</reference>
<proteinExistence type="predicted"/>
<sequence length="304" mass="34973">MLTNMAYSKVEELYKKEMAKLQGHSSQKEEAERRMKERHDLNIQQPFPEETTPSKDNAEEMKEEQENAGIEVKSAKRVKTIASKKQSKRPRVEERAETEAEPSVTSSAEPMQNSKQSKEQSDEHVGMYMTILEPVQAVPISMKAPEIIFWDSLRDNGKDFFRLKRNGGAFEAYSTWGRVIRGCSREDIEEMYKVGMKLYEPVLKGTEENLFKVAMEYLCMMFDPDKVVHRIKDLHHESEELASLPKSQVRGRLLGTEELHKLMLLNKFSTASSKLVLLEEINTAEHAGWTEDYGKLDDNDGSLY</sequence>
<reference evidence="2" key="1">
    <citation type="journal article" date="2022" name="Mol. Ecol. Resour.">
        <title>The genomes of chicory, endive, great burdock and yacon provide insights into Asteraceae palaeo-polyploidization history and plant inulin production.</title>
        <authorList>
            <person name="Fan W."/>
            <person name="Wang S."/>
            <person name="Wang H."/>
            <person name="Wang A."/>
            <person name="Jiang F."/>
            <person name="Liu H."/>
            <person name="Zhao H."/>
            <person name="Xu D."/>
            <person name="Zhang Y."/>
        </authorList>
    </citation>
    <scope>NUCLEOTIDE SEQUENCE [LARGE SCALE GENOMIC DNA]</scope>
    <source>
        <strain evidence="2">cv. Niubang</strain>
    </source>
</reference>
<name>A0ACB9FFI7_ARCLA</name>